<keyword evidence="6 7" id="KW-0472">Membrane</keyword>
<dbReference type="PANTHER" id="PTHR23513">
    <property type="entry name" value="INTEGRAL MEMBRANE EFFLUX PROTEIN-RELATED"/>
    <property type="match status" value="1"/>
</dbReference>
<feature type="transmembrane region" description="Helical" evidence="7">
    <location>
        <begin position="301"/>
        <end position="322"/>
    </location>
</feature>
<evidence type="ECO:0000256" key="4">
    <source>
        <dbReference type="ARBA" id="ARBA00022692"/>
    </source>
</evidence>
<feature type="transmembrane region" description="Helical" evidence="7">
    <location>
        <begin position="153"/>
        <end position="175"/>
    </location>
</feature>
<dbReference type="HOGENOM" id="CLU_034180_11_0_10"/>
<feature type="transmembrane region" description="Helical" evidence="7">
    <location>
        <begin position="110"/>
        <end position="132"/>
    </location>
</feature>
<feature type="transmembrane region" description="Helical" evidence="7">
    <location>
        <begin position="181"/>
        <end position="198"/>
    </location>
</feature>
<gene>
    <name evidence="8" type="ordered locus">Palpr_2125</name>
</gene>
<dbReference type="OrthoDB" id="9775268at2"/>
<comment type="subcellular location">
    <subcellularLocation>
        <location evidence="1">Cell membrane</location>
        <topology evidence="1">Multi-pass membrane protein</topology>
    </subcellularLocation>
</comment>
<feature type="transmembrane region" description="Helical" evidence="7">
    <location>
        <begin position="385"/>
        <end position="406"/>
    </location>
</feature>
<feature type="transmembrane region" description="Helical" evidence="7">
    <location>
        <begin position="270"/>
        <end position="289"/>
    </location>
</feature>
<keyword evidence="2" id="KW-0813">Transport</keyword>
<proteinExistence type="predicted"/>
<dbReference type="KEGG" id="ppn:Palpr_2125"/>
<evidence type="ECO:0000256" key="5">
    <source>
        <dbReference type="ARBA" id="ARBA00022989"/>
    </source>
</evidence>
<dbReference type="PANTHER" id="PTHR23513:SF9">
    <property type="entry name" value="ENTEROBACTIN EXPORTER ENTS"/>
    <property type="match status" value="1"/>
</dbReference>
<reference key="1">
    <citation type="submission" date="2010-11" db="EMBL/GenBank/DDBJ databases">
        <title>The complete genome of Paludibacter propionicigenes DSM 17365.</title>
        <authorList>
            <consortium name="US DOE Joint Genome Institute (JGI-PGF)"/>
            <person name="Lucas S."/>
            <person name="Copeland A."/>
            <person name="Lapidus A."/>
            <person name="Bruce D."/>
            <person name="Goodwin L."/>
            <person name="Pitluck S."/>
            <person name="Kyrpides N."/>
            <person name="Mavromatis K."/>
            <person name="Ivanova N."/>
            <person name="Munk A.C."/>
            <person name="Brettin T."/>
            <person name="Detter J.C."/>
            <person name="Han C."/>
            <person name="Tapia R."/>
            <person name="Land M."/>
            <person name="Hauser L."/>
            <person name="Markowitz V."/>
            <person name="Cheng J.-F."/>
            <person name="Hugenholtz P."/>
            <person name="Woyke T."/>
            <person name="Wu D."/>
            <person name="Gronow S."/>
            <person name="Wellnitz S."/>
            <person name="Brambilla E."/>
            <person name="Klenk H.-P."/>
            <person name="Eisen J.A."/>
        </authorList>
    </citation>
    <scope>NUCLEOTIDE SEQUENCE</scope>
    <source>
        <strain>WB4</strain>
    </source>
</reference>
<evidence type="ECO:0000313" key="8">
    <source>
        <dbReference type="EMBL" id="ADQ80261.1"/>
    </source>
</evidence>
<dbReference type="SUPFAM" id="SSF103473">
    <property type="entry name" value="MFS general substrate transporter"/>
    <property type="match status" value="1"/>
</dbReference>
<keyword evidence="4 7" id="KW-0812">Transmembrane</keyword>
<dbReference type="RefSeq" id="WP_013445630.1">
    <property type="nucleotide sequence ID" value="NC_014734.1"/>
</dbReference>
<evidence type="ECO:0000256" key="7">
    <source>
        <dbReference type="SAM" id="Phobius"/>
    </source>
</evidence>
<dbReference type="InterPro" id="IPR010290">
    <property type="entry name" value="TM_effector"/>
</dbReference>
<accession>E4T6B7</accession>
<keyword evidence="5 7" id="KW-1133">Transmembrane helix</keyword>
<evidence type="ECO:0000313" key="9">
    <source>
        <dbReference type="Proteomes" id="UP000008718"/>
    </source>
</evidence>
<reference evidence="8 9" key="2">
    <citation type="journal article" date="2011" name="Stand. Genomic Sci.">
        <title>Complete genome sequence of Paludibacter propionicigenes type strain (WB4).</title>
        <authorList>
            <person name="Gronow S."/>
            <person name="Munk C."/>
            <person name="Lapidus A."/>
            <person name="Nolan M."/>
            <person name="Lucas S."/>
            <person name="Hammon N."/>
            <person name="Deshpande S."/>
            <person name="Cheng J.F."/>
            <person name="Tapia R."/>
            <person name="Han C."/>
            <person name="Goodwin L."/>
            <person name="Pitluck S."/>
            <person name="Liolios K."/>
            <person name="Ivanova N."/>
            <person name="Mavromatis K."/>
            <person name="Mikhailova N."/>
            <person name="Pati A."/>
            <person name="Chen A."/>
            <person name="Palaniappan K."/>
            <person name="Land M."/>
            <person name="Hauser L."/>
            <person name="Chang Y.J."/>
            <person name="Jeffries C.D."/>
            <person name="Brambilla E."/>
            <person name="Rohde M."/>
            <person name="Goker M."/>
            <person name="Detter J.C."/>
            <person name="Woyke T."/>
            <person name="Bristow J."/>
            <person name="Eisen J.A."/>
            <person name="Markowitz V."/>
            <person name="Hugenholtz P."/>
            <person name="Kyrpides N.C."/>
            <person name="Klenk H.P."/>
        </authorList>
    </citation>
    <scope>NUCLEOTIDE SEQUENCE [LARGE SCALE GENOMIC DNA]</scope>
    <source>
        <strain evidence="9">DSM 17365 / JCM 13257 / WB4</strain>
    </source>
</reference>
<dbReference type="EMBL" id="CP002345">
    <property type="protein sequence ID" value="ADQ80261.1"/>
    <property type="molecule type" value="Genomic_DNA"/>
</dbReference>
<organism evidence="8 9">
    <name type="scientific">Paludibacter propionicigenes (strain DSM 17365 / JCM 13257 / WB4)</name>
    <dbReference type="NCBI Taxonomy" id="694427"/>
    <lineage>
        <taxon>Bacteria</taxon>
        <taxon>Pseudomonadati</taxon>
        <taxon>Bacteroidota</taxon>
        <taxon>Bacteroidia</taxon>
        <taxon>Bacteroidales</taxon>
        <taxon>Paludibacteraceae</taxon>
        <taxon>Paludibacter</taxon>
    </lineage>
</organism>
<dbReference type="CDD" id="cd06173">
    <property type="entry name" value="MFS_MefA_like"/>
    <property type="match status" value="1"/>
</dbReference>
<sequence>MFIRLFGSEAFTAVRNYNFRYFLGYRFLMTMATMMQSVIVSWHMYFLTKNVIWLGLIGLVEVFPQISISLFAGHYVDLWNRKKIVRYTTLLLLAGSAILTLYSIESFHSYQHLGIWPMFITIFLTGLSRGILMPANTALLGQLVDKKDYANAATWSSANWQVAAVMGPALGGLIYGFSSISVAYGSVFILFMFSLWMISRVEVAGRIVSDKVSEEDIFSRIREGIGFVMKSPQLLGAFSLDMFAVLFGGAVAMLPVFASDILHVGPQGLGFLRACPALGAIFMSFYLMFNPPVKNSGRTLLLAVSAFGLCMIGFAFSHWFWLSALLLLLSGLFDNVSVVIRGTILQLYTPEHMRGRVASVNSIFIGSSNELGAFESGMAAKLMGLVPSVAFGGIMTLIVVATTAKVNPVLRKLSLK</sequence>
<dbReference type="Gene3D" id="1.20.1250.20">
    <property type="entry name" value="MFS general substrate transporter like domains"/>
    <property type="match status" value="1"/>
</dbReference>
<feature type="transmembrane region" description="Helical" evidence="7">
    <location>
        <begin position="51"/>
        <end position="72"/>
    </location>
</feature>
<name>E4T6B7_PALPW</name>
<dbReference type="AlphaFoldDB" id="E4T6B7"/>
<dbReference type="eggNOG" id="COG2814">
    <property type="taxonomic scope" value="Bacteria"/>
</dbReference>
<protein>
    <submittedName>
        <fullName evidence="8">Major facilitator superfamily MFS_1</fullName>
    </submittedName>
</protein>
<keyword evidence="9" id="KW-1185">Reference proteome</keyword>
<keyword evidence="3" id="KW-1003">Cell membrane</keyword>
<evidence type="ECO:0000256" key="6">
    <source>
        <dbReference type="ARBA" id="ARBA00023136"/>
    </source>
</evidence>
<evidence type="ECO:0000256" key="1">
    <source>
        <dbReference type="ARBA" id="ARBA00004651"/>
    </source>
</evidence>
<feature type="transmembrane region" description="Helical" evidence="7">
    <location>
        <begin position="21"/>
        <end position="45"/>
    </location>
</feature>
<evidence type="ECO:0000256" key="2">
    <source>
        <dbReference type="ARBA" id="ARBA00022448"/>
    </source>
</evidence>
<feature type="transmembrane region" description="Helical" evidence="7">
    <location>
        <begin position="234"/>
        <end position="258"/>
    </location>
</feature>
<feature type="transmembrane region" description="Helical" evidence="7">
    <location>
        <begin position="84"/>
        <end position="104"/>
    </location>
</feature>
<dbReference type="GO" id="GO:0005886">
    <property type="term" value="C:plasma membrane"/>
    <property type="evidence" value="ECO:0007669"/>
    <property type="project" value="UniProtKB-SubCell"/>
</dbReference>
<evidence type="ECO:0000256" key="3">
    <source>
        <dbReference type="ARBA" id="ARBA00022475"/>
    </source>
</evidence>
<dbReference type="Pfam" id="PF05977">
    <property type="entry name" value="MFS_3"/>
    <property type="match status" value="1"/>
</dbReference>
<dbReference type="InterPro" id="IPR036259">
    <property type="entry name" value="MFS_trans_sf"/>
</dbReference>
<dbReference type="Proteomes" id="UP000008718">
    <property type="component" value="Chromosome"/>
</dbReference>